<dbReference type="GeneID" id="84577363"/>
<organism evidence="1 2">
    <name type="scientific">Alloprevotella tannerae ATCC 51259</name>
    <dbReference type="NCBI Taxonomy" id="626522"/>
    <lineage>
        <taxon>Bacteria</taxon>
        <taxon>Pseudomonadati</taxon>
        <taxon>Bacteroidota</taxon>
        <taxon>Bacteroidia</taxon>
        <taxon>Bacteroidales</taxon>
        <taxon>Prevotellaceae</taxon>
        <taxon>Alloprevotella</taxon>
    </lineage>
</organism>
<evidence type="ECO:0000313" key="2">
    <source>
        <dbReference type="Proteomes" id="UP000003460"/>
    </source>
</evidence>
<accession>C9LDC1</accession>
<reference evidence="1" key="1">
    <citation type="submission" date="2009-09" db="EMBL/GenBank/DDBJ databases">
        <authorList>
            <person name="Weinstock G."/>
            <person name="Sodergren E."/>
            <person name="Clifton S."/>
            <person name="Fulton L."/>
            <person name="Fulton B."/>
            <person name="Courtney L."/>
            <person name="Fronick C."/>
            <person name="Harrison M."/>
            <person name="Strong C."/>
            <person name="Farmer C."/>
            <person name="Delahaunty K."/>
            <person name="Markovic C."/>
            <person name="Hall O."/>
            <person name="Minx P."/>
            <person name="Tomlinson C."/>
            <person name="Mitreva M."/>
            <person name="Nelson J."/>
            <person name="Hou S."/>
            <person name="Wollam A."/>
            <person name="Pepin K.H."/>
            <person name="Johnson M."/>
            <person name="Bhonagiri V."/>
            <person name="Nash W.E."/>
            <person name="Warren W."/>
            <person name="Chinwalla A."/>
            <person name="Mardis E.R."/>
            <person name="Wilson R.K."/>
        </authorList>
    </citation>
    <scope>NUCLEOTIDE SEQUENCE [LARGE SCALE GENOMIC DNA]</scope>
    <source>
        <strain evidence="1">ATCC 51259</strain>
    </source>
</reference>
<comment type="caution">
    <text evidence="1">The sequence shown here is derived from an EMBL/GenBank/DDBJ whole genome shotgun (WGS) entry which is preliminary data.</text>
</comment>
<dbReference type="HOGENOM" id="CLU_137934_0_0_10"/>
<sequence>MGKEKRQKLIFKEAVEATPDVKEGYCEGIKAFGEYKSKIKVPEPSKIDGSLDIDATTAKLYPDDSRWDYALCYDSEVFYIEVHSAITSEVSKMIKKLQWLKSWLGKKAPKINKLTTKTKQPYYWVQSSKCDIPRHMPQYKIAVQNKILPMREWDYSKILKKEK</sequence>
<keyword evidence="2" id="KW-1185">Reference proteome</keyword>
<protein>
    <submittedName>
        <fullName evidence="1">Uncharacterized protein</fullName>
    </submittedName>
</protein>
<dbReference type="eggNOG" id="ENOG50314QT">
    <property type="taxonomic scope" value="Bacteria"/>
</dbReference>
<dbReference type="Proteomes" id="UP000003460">
    <property type="component" value="Unassembled WGS sequence"/>
</dbReference>
<dbReference type="AlphaFoldDB" id="C9LDC1"/>
<gene>
    <name evidence="1" type="ORF">GCWU000325_00190</name>
</gene>
<dbReference type="OrthoDB" id="1092325at2"/>
<dbReference type="STRING" id="626522.GCWU000325_00190"/>
<dbReference type="RefSeq" id="WP_006253961.1">
    <property type="nucleotide sequence ID" value="NZ_GG700642.1"/>
</dbReference>
<name>C9LDC1_9BACT</name>
<evidence type="ECO:0000313" key="1">
    <source>
        <dbReference type="EMBL" id="EEX72874.1"/>
    </source>
</evidence>
<dbReference type="EMBL" id="ACIJ02000003">
    <property type="protein sequence ID" value="EEX72874.1"/>
    <property type="molecule type" value="Genomic_DNA"/>
</dbReference>
<proteinExistence type="predicted"/>